<reference evidence="4 5" key="1">
    <citation type="submission" date="2020-04" db="EMBL/GenBank/DDBJ databases">
        <title>MicrobeNet Type strains.</title>
        <authorList>
            <person name="Nicholson A.C."/>
        </authorList>
    </citation>
    <scope>NUCLEOTIDE SEQUENCE [LARGE SCALE GENOMIC DNA]</scope>
    <source>
        <strain evidence="4 5">JCM 12354</strain>
    </source>
</reference>
<dbReference type="AlphaFoldDB" id="A0A846Y4Q8"/>
<gene>
    <name evidence="4" type="ORF">HGA08_18765</name>
</gene>
<dbReference type="Gene3D" id="3.30.530.20">
    <property type="match status" value="1"/>
</dbReference>
<dbReference type="Pfam" id="PF01370">
    <property type="entry name" value="Epimerase"/>
    <property type="match status" value="1"/>
</dbReference>
<dbReference type="Gene3D" id="3.40.50.720">
    <property type="entry name" value="NAD(P)-binding Rossmann-like Domain"/>
    <property type="match status" value="1"/>
</dbReference>
<comment type="similarity">
    <text evidence="1">Belongs to the NAD(P)-dependent epimerase/dehydratase family. SDR39U1 subfamily.</text>
</comment>
<dbReference type="CDD" id="cd07820">
    <property type="entry name" value="SRPBCC_3"/>
    <property type="match status" value="1"/>
</dbReference>
<organism evidence="4 5">
    <name type="scientific">Nocardia vermiculata</name>
    <dbReference type="NCBI Taxonomy" id="257274"/>
    <lineage>
        <taxon>Bacteria</taxon>
        <taxon>Bacillati</taxon>
        <taxon>Actinomycetota</taxon>
        <taxon>Actinomycetes</taxon>
        <taxon>Mycobacteriales</taxon>
        <taxon>Nocardiaceae</taxon>
        <taxon>Nocardia</taxon>
    </lineage>
</organism>
<evidence type="ECO:0000313" key="4">
    <source>
        <dbReference type="EMBL" id="NKY52258.1"/>
    </source>
</evidence>
<dbReference type="InterPro" id="IPR010099">
    <property type="entry name" value="SDR39U1"/>
</dbReference>
<comment type="caution">
    <text evidence="4">The sequence shown here is derived from an EMBL/GenBank/DDBJ whole genome shotgun (WGS) entry which is preliminary data.</text>
</comment>
<dbReference type="InterPro" id="IPR036291">
    <property type="entry name" value="NAD(P)-bd_dom_sf"/>
</dbReference>
<evidence type="ECO:0000256" key="1">
    <source>
        <dbReference type="ARBA" id="ARBA00009353"/>
    </source>
</evidence>
<dbReference type="Proteomes" id="UP000565711">
    <property type="component" value="Unassembled WGS sequence"/>
</dbReference>
<name>A0A846Y4Q8_9NOCA</name>
<dbReference type="SUPFAM" id="SSF55961">
    <property type="entry name" value="Bet v1-like"/>
    <property type="match status" value="1"/>
</dbReference>
<dbReference type="RefSeq" id="WP_067876225.1">
    <property type="nucleotide sequence ID" value="NZ_JAAXOP010000010.1"/>
</dbReference>
<dbReference type="PANTHER" id="PTHR11092:SF0">
    <property type="entry name" value="EPIMERASE FAMILY PROTEIN SDR39U1"/>
    <property type="match status" value="1"/>
</dbReference>
<feature type="domain" description="NAD-dependent epimerase/dehydratase" evidence="2">
    <location>
        <begin position="156"/>
        <end position="363"/>
    </location>
</feature>
<dbReference type="EMBL" id="JAAXOP010000010">
    <property type="protein sequence ID" value="NKY52258.1"/>
    <property type="molecule type" value="Genomic_DNA"/>
</dbReference>
<keyword evidence="5" id="KW-1185">Reference proteome</keyword>
<sequence>MGIEFSSVVAHELDDVFTWHTRPGALTRLSPPWQPVRPIAEAASLRDGCAQLALPGGLRWVAQHEAREYDPPHRFLDTLMTDSLRTLPVRLAVGPWHHCHEFAAEPGGGTRVTDRVDSRIPESLLLPIFTYRHRQLADDLAAHARASNQGARAQAIAISGSSGLVGSALSAFLTTGGHRVIKLVRRAPHGPNERRWDPHAPAADLLAGVDAVVHLAGASIQGRFTLAHRRVIRDSRIEPTRRLAELAARTRGGPRTFISASAIGYYGPDRNDTLLTEGAERGSGFLADVVADWEAATDPAREAGMRVIRVRTGIVQSPRGGILRILYPLFAAGLGGRLGDGQQWMSWIGIDDLVDIYHRALTDARLYGPINAVSPHPVRNNEYSTILAGVLHRPSAIPVPNIAPRIALGREGADELAAASQRVAPTTLLRLEHRFRHPDLEMTLRHNLGRATGR</sequence>
<dbReference type="SUPFAM" id="SSF51735">
    <property type="entry name" value="NAD(P)-binding Rossmann-fold domains"/>
    <property type="match status" value="1"/>
</dbReference>
<dbReference type="NCBIfam" id="TIGR01777">
    <property type="entry name" value="yfcH"/>
    <property type="match status" value="1"/>
</dbReference>
<evidence type="ECO:0000259" key="3">
    <source>
        <dbReference type="Pfam" id="PF08338"/>
    </source>
</evidence>
<proteinExistence type="inferred from homology"/>
<protein>
    <submittedName>
        <fullName evidence="4">TIGR01777 family protein</fullName>
    </submittedName>
</protein>
<evidence type="ECO:0000313" key="5">
    <source>
        <dbReference type="Proteomes" id="UP000565711"/>
    </source>
</evidence>
<dbReference type="Pfam" id="PF08338">
    <property type="entry name" value="DUF1731"/>
    <property type="match status" value="1"/>
</dbReference>
<dbReference type="InterPro" id="IPR023393">
    <property type="entry name" value="START-like_dom_sf"/>
</dbReference>
<dbReference type="InterPro" id="IPR013549">
    <property type="entry name" value="DUF1731"/>
</dbReference>
<evidence type="ECO:0000259" key="2">
    <source>
        <dbReference type="Pfam" id="PF01370"/>
    </source>
</evidence>
<dbReference type="PANTHER" id="PTHR11092">
    <property type="entry name" value="SUGAR NUCLEOTIDE EPIMERASE RELATED"/>
    <property type="match status" value="1"/>
</dbReference>
<dbReference type="InterPro" id="IPR001509">
    <property type="entry name" value="Epimerase_deHydtase"/>
</dbReference>
<accession>A0A846Y4Q8</accession>
<feature type="domain" description="DUF1731" evidence="3">
    <location>
        <begin position="399"/>
        <end position="446"/>
    </location>
</feature>